<comment type="caution">
    <text evidence="2">The sequence shown here is derived from an EMBL/GenBank/DDBJ whole genome shotgun (WGS) entry which is preliminary data.</text>
</comment>
<dbReference type="Proteomes" id="UP001597156">
    <property type="component" value="Unassembled WGS sequence"/>
</dbReference>
<proteinExistence type="predicted"/>
<dbReference type="EMBL" id="JBHTLH010000041">
    <property type="protein sequence ID" value="MFD1126022.1"/>
    <property type="molecule type" value="Genomic_DNA"/>
</dbReference>
<keyword evidence="3" id="KW-1185">Reference proteome</keyword>
<dbReference type="RefSeq" id="WP_225419127.1">
    <property type="nucleotide sequence ID" value="NZ_JBHTLH010000041.1"/>
</dbReference>
<protein>
    <submittedName>
        <fullName evidence="2">NAD-dependent epimerase/dehydratase family protein</fullName>
    </submittedName>
</protein>
<dbReference type="SUPFAM" id="SSF51735">
    <property type="entry name" value="NAD(P)-binding Rossmann-fold domains"/>
    <property type="match status" value="1"/>
</dbReference>
<dbReference type="Pfam" id="PF01370">
    <property type="entry name" value="Epimerase"/>
    <property type="match status" value="1"/>
</dbReference>
<dbReference type="Gene3D" id="3.40.50.720">
    <property type="entry name" value="NAD(P)-binding Rossmann-like Domain"/>
    <property type="match status" value="1"/>
</dbReference>
<evidence type="ECO:0000313" key="2">
    <source>
        <dbReference type="EMBL" id="MFD1126022.1"/>
    </source>
</evidence>
<sequence>MIITVVGGNGYVGSGLLLELSQFADFQLFSISRSGQPARSSMLKNVHWIKGDVTQSGDWEAIIAKSDWVIDCVGILLPNPIKQTTYWKNSVQPAKTLINLIHRQNLAADKTPNTHFLFVSANYAPSLMKNYLKAKLEVEKDMAELLPKNSVAIYPGIITDQSKPLVKLFKAIAKVTTLSPYFKRLRFIPRTAVAQETVRILTGEDSFLTSRIEG</sequence>
<feature type="domain" description="NAD-dependent epimerase/dehydratase" evidence="1">
    <location>
        <begin position="3"/>
        <end position="121"/>
    </location>
</feature>
<gene>
    <name evidence="2" type="ORF">ACFQ22_11735</name>
</gene>
<dbReference type="InterPro" id="IPR001509">
    <property type="entry name" value="Epimerase_deHydtase"/>
</dbReference>
<evidence type="ECO:0000313" key="3">
    <source>
        <dbReference type="Proteomes" id="UP001597156"/>
    </source>
</evidence>
<dbReference type="InterPro" id="IPR036291">
    <property type="entry name" value="NAD(P)-bd_dom_sf"/>
</dbReference>
<dbReference type="PANTHER" id="PTHR12126">
    <property type="entry name" value="NADH-UBIQUINONE OXIDOREDUCTASE 39 KDA SUBUNIT-RELATED"/>
    <property type="match status" value="1"/>
</dbReference>
<reference evidence="3" key="1">
    <citation type="journal article" date="2019" name="Int. J. Syst. Evol. Microbiol.">
        <title>The Global Catalogue of Microorganisms (GCM) 10K type strain sequencing project: providing services to taxonomists for standard genome sequencing and annotation.</title>
        <authorList>
            <consortium name="The Broad Institute Genomics Platform"/>
            <consortium name="The Broad Institute Genome Sequencing Center for Infectious Disease"/>
            <person name="Wu L."/>
            <person name="Ma J."/>
        </authorList>
    </citation>
    <scope>NUCLEOTIDE SEQUENCE [LARGE SCALE GENOMIC DNA]</scope>
    <source>
        <strain evidence="3">CCUG 71848</strain>
    </source>
</reference>
<organism evidence="2 3">
    <name type="scientific">Lentilactobacillus raoultii</name>
    <dbReference type="NCBI Taxonomy" id="1987503"/>
    <lineage>
        <taxon>Bacteria</taxon>
        <taxon>Bacillati</taxon>
        <taxon>Bacillota</taxon>
        <taxon>Bacilli</taxon>
        <taxon>Lactobacillales</taxon>
        <taxon>Lactobacillaceae</taxon>
        <taxon>Lentilactobacillus</taxon>
    </lineage>
</organism>
<accession>A0ABW3PL07</accession>
<dbReference type="InterPro" id="IPR051207">
    <property type="entry name" value="ComplexI_NDUFA9_subunit"/>
</dbReference>
<dbReference type="PANTHER" id="PTHR12126:SF15">
    <property type="entry name" value="NAD(P)-BINDING DOMAIN-CONTAINING PROTEIN"/>
    <property type="match status" value="1"/>
</dbReference>
<name>A0ABW3PL07_9LACO</name>
<evidence type="ECO:0000259" key="1">
    <source>
        <dbReference type="Pfam" id="PF01370"/>
    </source>
</evidence>